<protein>
    <submittedName>
        <fullName evidence="1">Cof-type HAD-IIB family hydrolase</fullName>
    </submittedName>
</protein>
<dbReference type="PANTHER" id="PTHR10000">
    <property type="entry name" value="PHOSPHOSERINE PHOSPHATASE"/>
    <property type="match status" value="1"/>
</dbReference>
<dbReference type="Gene3D" id="3.40.50.1000">
    <property type="entry name" value="HAD superfamily/HAD-like"/>
    <property type="match status" value="1"/>
</dbReference>
<dbReference type="SUPFAM" id="SSF56784">
    <property type="entry name" value="HAD-like"/>
    <property type="match status" value="1"/>
</dbReference>
<dbReference type="Gene3D" id="3.30.1240.10">
    <property type="match status" value="1"/>
</dbReference>
<evidence type="ECO:0000313" key="2">
    <source>
        <dbReference type="Proteomes" id="UP000315938"/>
    </source>
</evidence>
<dbReference type="Pfam" id="PF08282">
    <property type="entry name" value="Hydrolase_3"/>
    <property type="match status" value="1"/>
</dbReference>
<dbReference type="EMBL" id="VKID01000001">
    <property type="protein sequence ID" value="TRY00213.1"/>
    <property type="molecule type" value="Genomic_DNA"/>
</dbReference>
<dbReference type="SFLD" id="SFLDG01140">
    <property type="entry name" value="C2.B:_Phosphomannomutase_and_P"/>
    <property type="match status" value="1"/>
</dbReference>
<evidence type="ECO:0000313" key="1">
    <source>
        <dbReference type="EMBL" id="TRY00213.1"/>
    </source>
</evidence>
<dbReference type="AlphaFoldDB" id="A0A553IJ39"/>
<dbReference type="PANTHER" id="PTHR10000:SF23">
    <property type="entry name" value="5-AMINO-6-(5-PHOSPHO-D-RIBITYLAMINO)URACIL PHOSPHATASE YITU"/>
    <property type="match status" value="1"/>
</dbReference>
<dbReference type="GO" id="GO:0005829">
    <property type="term" value="C:cytosol"/>
    <property type="evidence" value="ECO:0007669"/>
    <property type="project" value="TreeGrafter"/>
</dbReference>
<comment type="caution">
    <text evidence="1">The sequence shown here is derived from an EMBL/GenBank/DDBJ whole genome shotgun (WGS) entry which is preliminary data.</text>
</comment>
<dbReference type="Proteomes" id="UP000315938">
    <property type="component" value="Unassembled WGS sequence"/>
</dbReference>
<sequence length="270" mass="30431">MERHLIAIDLDGTLLNNDSKIPLKNKEMIHKLLDKGHMVVLATGRPFHATIDIYNELDLSTPVITDNGGNIREPKNPKFQIVTDGITVEVAHKLFLYTKEHLVSAFYSYGDHIYAYKYLDRLHNIFMGSQNAKIIHAEFDQLQHTPTGMIYLVENAFMQNFESYINNDLKDEVGFRLWGSDSKHAVYEIYKTGSSKLSAILWVADHFGIDKKNTIAFGDGLNDIEMIQGVALGLAMPNGTAELKAVADKILDIDNDNAGVGHFLEQYFNL</sequence>
<dbReference type="PROSITE" id="PS01228">
    <property type="entry name" value="COF_1"/>
    <property type="match status" value="1"/>
</dbReference>
<dbReference type="GO" id="GO:0016791">
    <property type="term" value="F:phosphatase activity"/>
    <property type="evidence" value="ECO:0007669"/>
    <property type="project" value="TreeGrafter"/>
</dbReference>
<proteinExistence type="predicted"/>
<dbReference type="SFLD" id="SFLDS00003">
    <property type="entry name" value="Haloacid_Dehalogenase"/>
    <property type="match status" value="1"/>
</dbReference>
<dbReference type="NCBIfam" id="TIGR00099">
    <property type="entry name" value="Cof-subfamily"/>
    <property type="match status" value="1"/>
</dbReference>
<organism evidence="1 2">
    <name type="scientific">Acholeplasma laidlawii</name>
    <dbReference type="NCBI Taxonomy" id="2148"/>
    <lineage>
        <taxon>Bacteria</taxon>
        <taxon>Bacillati</taxon>
        <taxon>Mycoplasmatota</taxon>
        <taxon>Mollicutes</taxon>
        <taxon>Acholeplasmatales</taxon>
        <taxon>Acholeplasmataceae</taxon>
        <taxon>Acholeplasma</taxon>
    </lineage>
</organism>
<reference evidence="1 2" key="1">
    <citation type="submission" date="2019-07" db="EMBL/GenBank/DDBJ databases">
        <title>Genome sequence of Acholeplasma laidlawii strain with increased resistance to erythromycin.</title>
        <authorList>
            <person name="Medvedeva E.S."/>
            <person name="Baranova N.B."/>
            <person name="Siniagina M.N."/>
            <person name="Mouzykantov A."/>
            <person name="Chernova O.A."/>
            <person name="Chernov V.M."/>
        </authorList>
    </citation>
    <scope>NUCLEOTIDE SEQUENCE [LARGE SCALE GENOMIC DNA]</scope>
    <source>
        <strain evidence="1 2">PG8REry</strain>
    </source>
</reference>
<dbReference type="InterPro" id="IPR036412">
    <property type="entry name" value="HAD-like_sf"/>
</dbReference>
<dbReference type="InterPro" id="IPR006379">
    <property type="entry name" value="HAD-SF_hydro_IIB"/>
</dbReference>
<dbReference type="CDD" id="cd07516">
    <property type="entry name" value="HAD_Pase"/>
    <property type="match status" value="1"/>
</dbReference>
<dbReference type="GO" id="GO:0000287">
    <property type="term" value="F:magnesium ion binding"/>
    <property type="evidence" value="ECO:0007669"/>
    <property type="project" value="TreeGrafter"/>
</dbReference>
<gene>
    <name evidence="1" type="ORF">FNV44_03970</name>
</gene>
<dbReference type="OMA" id="PFHATID"/>
<accession>A0A553IJ39</accession>
<dbReference type="InterPro" id="IPR000150">
    <property type="entry name" value="Cof"/>
</dbReference>
<dbReference type="RefSeq" id="WP_012242287.1">
    <property type="nucleotide sequence ID" value="NZ_JACAOE010000001.1"/>
</dbReference>
<name>A0A553IJ39_ACHLA</name>
<dbReference type="GeneID" id="41338519"/>
<dbReference type="PROSITE" id="PS01229">
    <property type="entry name" value="COF_2"/>
    <property type="match status" value="1"/>
</dbReference>
<keyword evidence="1" id="KW-0378">Hydrolase</keyword>
<dbReference type="InterPro" id="IPR023214">
    <property type="entry name" value="HAD_sf"/>
</dbReference>
<dbReference type="NCBIfam" id="TIGR01484">
    <property type="entry name" value="HAD-SF-IIB"/>
    <property type="match status" value="1"/>
</dbReference>